<name>W0HU15_9GAMM</name>
<accession>W0HU15</accession>
<dbReference type="InterPro" id="IPR053167">
    <property type="entry name" value="Spore_coat_component"/>
</dbReference>
<keyword evidence="4" id="KW-1185">Reference proteome</keyword>
<evidence type="ECO:0000313" key="3">
    <source>
        <dbReference type="EMBL" id="AHF77341.1"/>
    </source>
</evidence>
<evidence type="ECO:0000313" key="4">
    <source>
        <dbReference type="Proteomes" id="UP000019028"/>
    </source>
</evidence>
<feature type="domain" description="Spore coat protein U/FanG" evidence="2">
    <location>
        <begin position="191"/>
        <end position="323"/>
    </location>
</feature>
<dbReference type="RefSeq" id="WP_025422478.1">
    <property type="nucleotide sequence ID" value="NZ_CP006569.1"/>
</dbReference>
<feature type="domain" description="Spore coat protein U/FanG" evidence="2">
    <location>
        <begin position="20"/>
        <end position="161"/>
    </location>
</feature>
<protein>
    <submittedName>
        <fullName evidence="3">Type I pili, (Chaperone-usher pili assembly system)</fullName>
    </submittedName>
</protein>
<dbReference type="PANTHER" id="PTHR37089">
    <property type="entry name" value="PROTEIN U-RELATED"/>
    <property type="match status" value="1"/>
</dbReference>
<dbReference type="PANTHER" id="PTHR37089:SF1">
    <property type="entry name" value="MEMBRANE PROTEIN"/>
    <property type="match status" value="1"/>
</dbReference>
<dbReference type="Pfam" id="PF05229">
    <property type="entry name" value="SCPU"/>
    <property type="match status" value="2"/>
</dbReference>
<dbReference type="PATRIC" id="fig|1239307.3.peg.2543"/>
<feature type="signal peptide" evidence="1">
    <location>
        <begin position="1"/>
        <end position="22"/>
    </location>
</feature>
<dbReference type="EMBL" id="CP006569">
    <property type="protein sequence ID" value="AHF77341.1"/>
    <property type="molecule type" value="Genomic_DNA"/>
</dbReference>
<reference evidence="3 4" key="1">
    <citation type="journal article" date="2014" name="Genome Biol. Evol.">
        <title>Genome degeneration and adaptation in a nascent stage of symbiosis.</title>
        <authorList>
            <person name="Oakeson K.F."/>
            <person name="Gil R."/>
            <person name="Clayton A.L."/>
            <person name="Dunn D.M."/>
            <person name="von Niederhausern A.C."/>
            <person name="Hamil C."/>
            <person name="Aoyagi A."/>
            <person name="Duval B."/>
            <person name="Baca A."/>
            <person name="Silva F.J."/>
            <person name="Vallier A."/>
            <person name="Jackson D.G."/>
            <person name="Latorre A."/>
            <person name="Weiss R.B."/>
            <person name="Heddi A."/>
            <person name="Moya A."/>
            <person name="Dale C."/>
        </authorList>
    </citation>
    <scope>NUCLEOTIDE SEQUENCE [LARGE SCALE GENOMIC DNA]</scope>
    <source>
        <strain evidence="3 4">HS1</strain>
    </source>
</reference>
<dbReference type="InterPro" id="IPR007893">
    <property type="entry name" value="Spore_coat_U/FanG"/>
</dbReference>
<dbReference type="SMART" id="SM00972">
    <property type="entry name" value="SCPU"/>
    <property type="match status" value="2"/>
</dbReference>
<dbReference type="AlphaFoldDB" id="W0HU15"/>
<dbReference type="Proteomes" id="UP000019028">
    <property type="component" value="Chromosome"/>
</dbReference>
<keyword evidence="1" id="KW-0732">Signal</keyword>
<evidence type="ECO:0000256" key="1">
    <source>
        <dbReference type="SAM" id="SignalP"/>
    </source>
</evidence>
<sequence>MNKPRSQPWLLLALFAWGAARAACSLPASSASLGSVTSFVLNAQPSTATGEIHVNCGAGSLASLLSSNFIRLQLSGASQVVGTRAVLKNSSGSDSVPVQLCTASNCATELSVGGGSVTYGSQELINLVGIMGNLNFTLPLYLRTLPGYSLKADTYSGTLNVLTQYNICTSIGVAGTCLPAGMQSGTVVVPLSVTLMVTNDCIAITAPNLNFGSAPLVANFNDVAQSISVTCTKGSSYTVGFSNGAHAVGTVRNMASGSQLLSYEIYQANGSTRWGSSGVERVASAAAISVTSDGLTRMFNYVARVVKTQNTPPAGVYTDSVVIDLSF</sequence>
<proteinExistence type="predicted"/>
<dbReference type="HOGENOM" id="CLU_070506_0_0_6"/>
<feature type="chain" id="PRO_5004789864" evidence="1">
    <location>
        <begin position="23"/>
        <end position="327"/>
    </location>
</feature>
<evidence type="ECO:0000259" key="2">
    <source>
        <dbReference type="Pfam" id="PF05229"/>
    </source>
</evidence>
<dbReference type="KEGG" id="sod:Sant_2296"/>
<dbReference type="OrthoDB" id="8901110at2"/>
<gene>
    <name evidence="3" type="ORF">Sant_2296</name>
</gene>
<organism evidence="3 4">
    <name type="scientific">Sodalis praecaptivus</name>
    <dbReference type="NCBI Taxonomy" id="1239307"/>
    <lineage>
        <taxon>Bacteria</taxon>
        <taxon>Pseudomonadati</taxon>
        <taxon>Pseudomonadota</taxon>
        <taxon>Gammaproteobacteria</taxon>
        <taxon>Enterobacterales</taxon>
        <taxon>Bruguierivoracaceae</taxon>
        <taxon>Sodalis</taxon>
    </lineage>
</organism>